<evidence type="ECO:0000256" key="1">
    <source>
        <dbReference type="ARBA" id="ARBA00004533"/>
    </source>
</evidence>
<dbReference type="EMBL" id="CP010802">
    <property type="protein sequence ID" value="ALC15247.1"/>
    <property type="molecule type" value="Genomic_DNA"/>
</dbReference>
<organism evidence="8 9">
    <name type="scientific">Desulfuromonas soudanensis</name>
    <dbReference type="NCBI Taxonomy" id="1603606"/>
    <lineage>
        <taxon>Bacteria</taxon>
        <taxon>Pseudomonadati</taxon>
        <taxon>Thermodesulfobacteriota</taxon>
        <taxon>Desulfuromonadia</taxon>
        <taxon>Desulfuromonadales</taxon>
        <taxon>Desulfuromonadaceae</taxon>
        <taxon>Desulfuromonas</taxon>
    </lineage>
</organism>
<dbReference type="AlphaFoldDB" id="A0A0M4D410"/>
<keyword evidence="6 7" id="KW-0472">Membrane</keyword>
<keyword evidence="5 7" id="KW-1133">Transmembrane helix</keyword>
<evidence type="ECO:0000313" key="9">
    <source>
        <dbReference type="Proteomes" id="UP000057158"/>
    </source>
</evidence>
<dbReference type="Proteomes" id="UP000057158">
    <property type="component" value="Chromosome"/>
</dbReference>
<dbReference type="OrthoDB" id="9800207at2"/>
<dbReference type="GO" id="GO:0005886">
    <property type="term" value="C:plasma membrane"/>
    <property type="evidence" value="ECO:0007669"/>
    <property type="project" value="UniProtKB-SubCell"/>
</dbReference>
<keyword evidence="3" id="KW-0997">Cell inner membrane</keyword>
<dbReference type="PATRIC" id="fig|1603606.3.peg.491"/>
<name>A0A0M4D410_9BACT</name>
<feature type="transmembrane region" description="Helical" evidence="7">
    <location>
        <begin position="96"/>
        <end position="124"/>
    </location>
</feature>
<feature type="transmembrane region" description="Helical" evidence="7">
    <location>
        <begin position="177"/>
        <end position="194"/>
    </location>
</feature>
<dbReference type="STRING" id="1603606.DSOUD_0453"/>
<dbReference type="PANTHER" id="PTHR30462:SF3">
    <property type="entry name" value="INTERMEMBRANE TRANSPORT PROTEIN PQIA"/>
    <property type="match status" value="1"/>
</dbReference>
<keyword evidence="4 7" id="KW-0812">Transmembrane</keyword>
<feature type="transmembrane region" description="Helical" evidence="7">
    <location>
        <begin position="51"/>
        <end position="76"/>
    </location>
</feature>
<evidence type="ECO:0000313" key="8">
    <source>
        <dbReference type="EMBL" id="ALC15247.1"/>
    </source>
</evidence>
<keyword evidence="9" id="KW-1185">Reference proteome</keyword>
<evidence type="ECO:0000256" key="5">
    <source>
        <dbReference type="ARBA" id="ARBA00022989"/>
    </source>
</evidence>
<evidence type="ECO:0000256" key="4">
    <source>
        <dbReference type="ARBA" id="ARBA00022692"/>
    </source>
</evidence>
<accession>A0A0M4D410</accession>
<dbReference type="RefSeq" id="WP_053549471.1">
    <property type="nucleotide sequence ID" value="NZ_CP010802.1"/>
</dbReference>
<evidence type="ECO:0000256" key="2">
    <source>
        <dbReference type="ARBA" id="ARBA00022475"/>
    </source>
</evidence>
<feature type="transmembrane region" description="Helical" evidence="7">
    <location>
        <begin position="145"/>
        <end position="165"/>
    </location>
</feature>
<keyword evidence="2" id="KW-1003">Cell membrane</keyword>
<gene>
    <name evidence="8" type="ORF">DSOUD_0453</name>
</gene>
<evidence type="ECO:0000256" key="6">
    <source>
        <dbReference type="ARBA" id="ARBA00023136"/>
    </source>
</evidence>
<evidence type="ECO:0000256" key="7">
    <source>
        <dbReference type="SAM" id="Phobius"/>
    </source>
</evidence>
<dbReference type="Pfam" id="PF04403">
    <property type="entry name" value="PqiA"/>
    <property type="match status" value="1"/>
</dbReference>
<reference evidence="8 9" key="1">
    <citation type="submission" date="2015-07" db="EMBL/GenBank/DDBJ databases">
        <title>Isolation and Genomic Characterization of a Novel Halophilic Metal-Reducing Deltaproteobacterium from the Deep Subsurface.</title>
        <authorList>
            <person name="Badalamenti J.P."/>
            <person name="Summers Z.M."/>
            <person name="Gralnick J.A."/>
            <person name="Bond D.R."/>
        </authorList>
    </citation>
    <scope>NUCLEOTIDE SEQUENCE [LARGE SCALE GENOMIC DNA]</scope>
    <source>
        <strain evidence="8 9">WTL</strain>
    </source>
</reference>
<dbReference type="PANTHER" id="PTHR30462">
    <property type="entry name" value="INTERMEMBRANE TRANSPORT PROTEIN PQIB-RELATED"/>
    <property type="match status" value="1"/>
</dbReference>
<protein>
    <submittedName>
        <fullName evidence="8">Paraquat-inducible protein A</fullName>
    </submittedName>
</protein>
<sequence>MSPAPLTAREANLIGCRLCHLLIPMPKEPGHCPRCGARLHQRQPNSIARSWALLIAAMILYLPANLLPITISSSLGTSQSDTILSGVLYLLNSGSWAIALVIFVASLFVPLMKMVILVFLLVSVHRRSRWRPKDRTRLYRLTELVGRWSMVDIYVVTIMVALVRLGALANVDAGPGAAYFAAVVILTMFAAESFDPRLIWDRMEDCDE</sequence>
<proteinExistence type="predicted"/>
<dbReference type="KEGG" id="des:DSOUD_0453"/>
<dbReference type="InterPro" id="IPR051800">
    <property type="entry name" value="PqiA-PqiB_transport"/>
</dbReference>
<comment type="subcellular location">
    <subcellularLocation>
        <location evidence="1">Cell inner membrane</location>
    </subcellularLocation>
</comment>
<dbReference type="InterPro" id="IPR007498">
    <property type="entry name" value="PqiA-like"/>
</dbReference>
<evidence type="ECO:0000256" key="3">
    <source>
        <dbReference type="ARBA" id="ARBA00022519"/>
    </source>
</evidence>